<evidence type="ECO:0000259" key="5">
    <source>
        <dbReference type="Pfam" id="PF13966"/>
    </source>
</evidence>
<dbReference type="Proteomes" id="UP001341281">
    <property type="component" value="Chromosome 08"/>
</dbReference>
<dbReference type="EMBL" id="CP144752">
    <property type="protein sequence ID" value="WVZ90623.1"/>
    <property type="molecule type" value="Genomic_DNA"/>
</dbReference>
<protein>
    <recommendedName>
        <fullName evidence="8">Reverse transcriptase domain-containing protein</fullName>
    </recommendedName>
</protein>
<dbReference type="GO" id="GO:0004252">
    <property type="term" value="F:serine-type endopeptidase activity"/>
    <property type="evidence" value="ECO:0007669"/>
    <property type="project" value="InterPro"/>
</dbReference>
<evidence type="ECO:0000313" key="7">
    <source>
        <dbReference type="Proteomes" id="UP001341281"/>
    </source>
</evidence>
<keyword evidence="1" id="KW-0378">Hydrolase</keyword>
<dbReference type="PROSITE" id="PS00136">
    <property type="entry name" value="SUBTILASE_ASP"/>
    <property type="match status" value="1"/>
</dbReference>
<feature type="compositionally biased region" description="Polar residues" evidence="2">
    <location>
        <begin position="674"/>
        <end position="686"/>
    </location>
</feature>
<dbReference type="InterPro" id="IPR010259">
    <property type="entry name" value="S8pro/Inhibitor_I9"/>
</dbReference>
<gene>
    <name evidence="6" type="ORF">U9M48_036908</name>
</gene>
<evidence type="ECO:0000256" key="3">
    <source>
        <dbReference type="SAM" id="Phobius"/>
    </source>
</evidence>
<keyword evidence="3" id="KW-0812">Transmembrane</keyword>
<feature type="domain" description="Reverse transcriptase zinc-binding" evidence="5">
    <location>
        <begin position="332"/>
        <end position="411"/>
    </location>
</feature>
<dbReference type="GO" id="GO:0006508">
    <property type="term" value="P:proteolysis"/>
    <property type="evidence" value="ECO:0007669"/>
    <property type="project" value="InterPro"/>
</dbReference>
<dbReference type="Pfam" id="PF05922">
    <property type="entry name" value="Inhibitor_I9"/>
    <property type="match status" value="1"/>
</dbReference>
<dbReference type="InterPro" id="IPR023827">
    <property type="entry name" value="Peptidase_S8_Asp-AS"/>
</dbReference>
<dbReference type="Pfam" id="PF13966">
    <property type="entry name" value="zf-RVT"/>
    <property type="match status" value="1"/>
</dbReference>
<feature type="transmembrane region" description="Helical" evidence="3">
    <location>
        <begin position="412"/>
        <end position="432"/>
    </location>
</feature>
<name>A0AAQ3UG09_PASNO</name>
<dbReference type="PANTHER" id="PTHR33116">
    <property type="entry name" value="REVERSE TRANSCRIPTASE ZINC-BINDING DOMAIN-CONTAINING PROTEIN-RELATED-RELATED"/>
    <property type="match status" value="1"/>
</dbReference>
<keyword evidence="3" id="KW-0472">Membrane</keyword>
<proteinExistence type="predicted"/>
<evidence type="ECO:0000256" key="1">
    <source>
        <dbReference type="ARBA" id="ARBA00022801"/>
    </source>
</evidence>
<feature type="region of interest" description="Disordered" evidence="2">
    <location>
        <begin position="663"/>
        <end position="686"/>
    </location>
</feature>
<keyword evidence="7" id="KW-1185">Reference proteome</keyword>
<feature type="domain" description="Inhibitor I9" evidence="4">
    <location>
        <begin position="529"/>
        <end position="609"/>
    </location>
</feature>
<sequence>MLSILIKRAKSDGQIRGIVPNLVDGGLSILQYTDDTIIFMDHDLDMARNMKLLLCAFEHLSGIRINFNKSELYCFGKAQYHLDSYMEIFGCKVGEHSNTLIHYKKRLSSSKGKYLSIEGRLTLINSVLSRLPMYMMSFFDAPKGGDEQKKKYRLTKWSILSQPKDQGRLRIHELGTKNITLLSKWLYKLLTSNGTWQQLIRNKYLGSIPLSQVEWRPGDSHFWSGLLRAKWDFLRFSSFQVRNGSQVLFWEDIWLGPTPLRSQYPSLYNIARPKSTTIAEVLSSSPTNLSWRRDLVGPKLVAWNHLLPRIANIDLSQEPDHFHLNLTQNGVFSVKSLYQALIQVEVLNLNKKIWKLRAPLKVKIFLLYLRKGVLLSKDNLAKHNWQGNKSCVFCHNVETIDHLFFECRFARIYIALLGAAALCWSLWIGYIYSSPLGAFLGYPSKNGFTGSWYESFACVGSGGYGYLILGVNHKALGEQILIRSQSASVQQFAMDLNPRLLLAILVLASLLAYTTPAIAHENLERSRRTYIVRVQPPPDFSNDMSSTNLDTWYTSFLPPFMRESRRHERPFIYTYKEAILGFAVNLTQVDAEHVTKRDGVLKVYEDYLIPLMTTHTPEFLGLRSSGRTWNSVGMGEGTIIGLLDSGIDISHASFHDDGMRPPPAKWRYGAPSSHPGTDGNSPFSLR</sequence>
<feature type="transmembrane region" description="Helical" evidence="3">
    <location>
        <begin position="500"/>
        <end position="519"/>
    </location>
</feature>
<evidence type="ECO:0000256" key="2">
    <source>
        <dbReference type="SAM" id="MobiDB-lite"/>
    </source>
</evidence>
<reference evidence="6 7" key="1">
    <citation type="submission" date="2024-02" db="EMBL/GenBank/DDBJ databases">
        <title>High-quality chromosome-scale genome assembly of Pensacola bahiagrass (Paspalum notatum Flugge var. saurae).</title>
        <authorList>
            <person name="Vega J.M."/>
            <person name="Podio M."/>
            <person name="Orjuela J."/>
            <person name="Siena L.A."/>
            <person name="Pessino S.C."/>
            <person name="Combes M.C."/>
            <person name="Mariac C."/>
            <person name="Albertini E."/>
            <person name="Pupilli F."/>
            <person name="Ortiz J.P.A."/>
            <person name="Leblanc O."/>
        </authorList>
    </citation>
    <scope>NUCLEOTIDE SEQUENCE [LARGE SCALE GENOMIC DNA]</scope>
    <source>
        <strain evidence="6">R1</strain>
        <tissue evidence="6">Leaf</tissue>
    </source>
</reference>
<dbReference type="Gene3D" id="3.30.70.80">
    <property type="entry name" value="Peptidase S8 propeptide/proteinase inhibitor I9"/>
    <property type="match status" value="1"/>
</dbReference>
<dbReference type="InterPro" id="IPR037045">
    <property type="entry name" value="S8pro/Inhibitor_I9_sf"/>
</dbReference>
<evidence type="ECO:0008006" key="8">
    <source>
        <dbReference type="Google" id="ProtNLM"/>
    </source>
</evidence>
<dbReference type="InterPro" id="IPR026960">
    <property type="entry name" value="RVT-Znf"/>
</dbReference>
<dbReference type="Gene3D" id="3.40.50.200">
    <property type="entry name" value="Peptidase S8/S53 domain"/>
    <property type="match status" value="1"/>
</dbReference>
<organism evidence="6 7">
    <name type="scientific">Paspalum notatum var. saurae</name>
    <dbReference type="NCBI Taxonomy" id="547442"/>
    <lineage>
        <taxon>Eukaryota</taxon>
        <taxon>Viridiplantae</taxon>
        <taxon>Streptophyta</taxon>
        <taxon>Embryophyta</taxon>
        <taxon>Tracheophyta</taxon>
        <taxon>Spermatophyta</taxon>
        <taxon>Magnoliopsida</taxon>
        <taxon>Liliopsida</taxon>
        <taxon>Poales</taxon>
        <taxon>Poaceae</taxon>
        <taxon>PACMAD clade</taxon>
        <taxon>Panicoideae</taxon>
        <taxon>Andropogonodae</taxon>
        <taxon>Paspaleae</taxon>
        <taxon>Paspalinae</taxon>
        <taxon>Paspalum</taxon>
    </lineage>
</organism>
<keyword evidence="3" id="KW-1133">Transmembrane helix</keyword>
<dbReference type="SUPFAM" id="SSF52743">
    <property type="entry name" value="Subtilisin-like"/>
    <property type="match status" value="1"/>
</dbReference>
<dbReference type="InterPro" id="IPR036852">
    <property type="entry name" value="Peptidase_S8/S53_dom_sf"/>
</dbReference>
<accession>A0AAQ3UG09</accession>
<dbReference type="AlphaFoldDB" id="A0AAQ3UG09"/>
<evidence type="ECO:0000259" key="4">
    <source>
        <dbReference type="Pfam" id="PF05922"/>
    </source>
</evidence>
<dbReference type="PANTHER" id="PTHR33116:SF87">
    <property type="entry name" value="OS01G0158850 PROTEIN"/>
    <property type="match status" value="1"/>
</dbReference>
<feature type="transmembrane region" description="Helical" evidence="3">
    <location>
        <begin position="452"/>
        <end position="471"/>
    </location>
</feature>
<evidence type="ECO:0000313" key="6">
    <source>
        <dbReference type="EMBL" id="WVZ90623.1"/>
    </source>
</evidence>